<dbReference type="Proteomes" id="UP000231516">
    <property type="component" value="Unassembled WGS sequence"/>
</dbReference>
<protein>
    <recommendedName>
        <fullName evidence="3">Carrier domain-containing protein</fullName>
    </recommendedName>
</protein>
<dbReference type="GO" id="GO:0006633">
    <property type="term" value="P:fatty acid biosynthetic process"/>
    <property type="evidence" value="ECO:0007669"/>
    <property type="project" value="TreeGrafter"/>
</dbReference>
<dbReference type="SUPFAM" id="SSF53474">
    <property type="entry name" value="alpha/beta-Hydrolases"/>
    <property type="match status" value="1"/>
</dbReference>
<evidence type="ECO:0000313" key="4">
    <source>
        <dbReference type="EMBL" id="PIB24562.1"/>
    </source>
</evidence>
<keyword evidence="2" id="KW-0597">Phosphoprotein</keyword>
<proteinExistence type="predicted"/>
<dbReference type="Gene3D" id="3.40.50.12780">
    <property type="entry name" value="N-terminal domain of ligase-like"/>
    <property type="match status" value="1"/>
</dbReference>
<dbReference type="PROSITE" id="PS50075">
    <property type="entry name" value="CARRIER"/>
    <property type="match status" value="1"/>
</dbReference>
<dbReference type="InterPro" id="IPR036736">
    <property type="entry name" value="ACP-like_sf"/>
</dbReference>
<dbReference type="Gene3D" id="3.30.300.30">
    <property type="match status" value="1"/>
</dbReference>
<feature type="domain" description="Carrier" evidence="3">
    <location>
        <begin position="544"/>
        <end position="620"/>
    </location>
</feature>
<dbReference type="Gene3D" id="1.10.1200.10">
    <property type="entry name" value="ACP-like"/>
    <property type="match status" value="1"/>
</dbReference>
<accession>A0A2G5K6C0</accession>
<evidence type="ECO:0000259" key="3">
    <source>
        <dbReference type="PROSITE" id="PS50075"/>
    </source>
</evidence>
<dbReference type="InterPro" id="IPR045851">
    <property type="entry name" value="AMP-bd_C_sf"/>
</dbReference>
<dbReference type="Pfam" id="PF00501">
    <property type="entry name" value="AMP-binding"/>
    <property type="match status" value="1"/>
</dbReference>
<keyword evidence="5" id="KW-1185">Reference proteome</keyword>
<reference evidence="4 5" key="1">
    <citation type="submission" date="2016-08" db="EMBL/GenBank/DDBJ databases">
        <title>Draft genome of Amylibacter sp. strain 4G11.</title>
        <authorList>
            <person name="Wong S.-K."/>
            <person name="Hamasaki K."/>
            <person name="Yoshizawa S."/>
        </authorList>
    </citation>
    <scope>NUCLEOTIDE SEQUENCE [LARGE SCALE GENOMIC DNA]</scope>
    <source>
        <strain evidence="4 5">4G11</strain>
    </source>
</reference>
<dbReference type="EMBL" id="MDGM01000012">
    <property type="protein sequence ID" value="PIB24562.1"/>
    <property type="molecule type" value="Genomic_DNA"/>
</dbReference>
<dbReference type="SUPFAM" id="SSF56801">
    <property type="entry name" value="Acetyl-CoA synthetase-like"/>
    <property type="match status" value="1"/>
</dbReference>
<sequence>MHVFDFQPYVNANHPDLFALIQGFIATHPQAKYTEINARGDQISNSVDDLHHASLRIHAGFVARGVTPNDTICVVCTSLFELIPTIWAAMRIGGVHILPVHINQATLARGQVVDVVADWAVRLSEPMIVTSIPLDGLMDKLPNQRIVDLGELLSTRETAPAPITRKPVKFLFKTSGTTARQKLVVVDEPTLFHRYPTQKRAPVLDASLTMQPFDGLSLSTLILPNTPQMVYLQPDHFAAQPLSGLRIIEQFKIPLISLSSSFAARVITEFHNTGAIFDLSHVKTLGFGAEMTVPTVVREMTQVLAKCGAKNPAIGIGYGMTEVGLICQAPAQSQTEFFAQTDVTSGPCRPGVSVRITDHDGNRVANGQSGRIEVHAPRKLFSGYYNDPAASGDAITHDGWFRTGDLGVWHNGQITVIGREKNTIISNGKNVALEHIEKIIGQIDPISPPYVAAVSARDDKSATDTLVVFIATPKLGPYKTEQLCQIVKQIVAERTGIAIAHLYLIAQSEFPFGPSGKLLRQRLLSDHQNKRWIPHSYQTLSRKPSTDEIDPWLITKWQSTFNMTTPPDGQTNLFAVGGDSLTCAKLVGAVEQQYNCRINLPAFYKKPTLRNLARCLENATKRNANMSDADINNDPAALRRKIALYFGAWSGERTHPDSLIIGANTKGCKPPLFLICQAKDEFEALAKQMGQDQPVYAMRSLVEVSRNYSGAAYDALIDHYFTQMQGILRDQNFAIMGVCQGGMIAVELAKRFDEIKRAPSRLILLEWAFKQGEYSNAVDLIYCASGPTVDIYQIPQIKGPDWRSQFPQHQVTALNCDHLDPFKPEYITSLHDALLKMPLAP</sequence>
<dbReference type="AlphaFoldDB" id="A0A2G5K6C0"/>
<dbReference type="GO" id="GO:0031957">
    <property type="term" value="F:very long-chain fatty acid-CoA ligase activity"/>
    <property type="evidence" value="ECO:0007669"/>
    <property type="project" value="TreeGrafter"/>
</dbReference>
<dbReference type="SUPFAM" id="SSF47336">
    <property type="entry name" value="ACP-like"/>
    <property type="match status" value="1"/>
</dbReference>
<dbReference type="InterPro" id="IPR029058">
    <property type="entry name" value="AB_hydrolase_fold"/>
</dbReference>
<dbReference type="Pfam" id="PF00550">
    <property type="entry name" value="PP-binding"/>
    <property type="match status" value="1"/>
</dbReference>
<dbReference type="PROSITE" id="PS00012">
    <property type="entry name" value="PHOSPHOPANTETHEINE"/>
    <property type="match status" value="1"/>
</dbReference>
<organism evidence="4 5">
    <name type="scientific">Paramylibacter kogurei</name>
    <dbReference type="NCBI Taxonomy" id="1889778"/>
    <lineage>
        <taxon>Bacteria</taxon>
        <taxon>Pseudomonadati</taxon>
        <taxon>Pseudomonadota</taxon>
        <taxon>Alphaproteobacteria</taxon>
        <taxon>Rhodobacterales</taxon>
        <taxon>Paracoccaceae</taxon>
        <taxon>Paramylibacter</taxon>
    </lineage>
</organism>
<dbReference type="InterPro" id="IPR000873">
    <property type="entry name" value="AMP-dep_synth/lig_dom"/>
</dbReference>
<comment type="caution">
    <text evidence="4">The sequence shown here is derived from an EMBL/GenBank/DDBJ whole genome shotgun (WGS) entry which is preliminary data.</text>
</comment>
<evidence type="ECO:0000256" key="2">
    <source>
        <dbReference type="ARBA" id="ARBA00022553"/>
    </source>
</evidence>
<dbReference type="InterPro" id="IPR006162">
    <property type="entry name" value="Ppantetheine_attach_site"/>
</dbReference>
<dbReference type="PANTHER" id="PTHR24096:SF267">
    <property type="entry name" value="MALONATE--COA LIGASE ACSF3, MITOCHONDRIAL"/>
    <property type="match status" value="1"/>
</dbReference>
<gene>
    <name evidence="4" type="ORF">BFP76_05055</name>
</gene>
<evidence type="ECO:0000313" key="5">
    <source>
        <dbReference type="Proteomes" id="UP000231516"/>
    </source>
</evidence>
<keyword evidence="1" id="KW-0596">Phosphopantetheine</keyword>
<dbReference type="OrthoDB" id="9803968at2"/>
<dbReference type="PANTHER" id="PTHR24096">
    <property type="entry name" value="LONG-CHAIN-FATTY-ACID--COA LIGASE"/>
    <property type="match status" value="1"/>
</dbReference>
<evidence type="ECO:0000256" key="1">
    <source>
        <dbReference type="ARBA" id="ARBA00022450"/>
    </source>
</evidence>
<dbReference type="Gene3D" id="3.40.50.1820">
    <property type="entry name" value="alpha/beta hydrolase"/>
    <property type="match status" value="1"/>
</dbReference>
<dbReference type="InterPro" id="IPR009081">
    <property type="entry name" value="PP-bd_ACP"/>
</dbReference>
<name>A0A2G5K6C0_9RHOB</name>
<dbReference type="InterPro" id="IPR042099">
    <property type="entry name" value="ANL_N_sf"/>
</dbReference>